<dbReference type="SUPFAM" id="SSF54909">
    <property type="entry name" value="Dimeric alpha+beta barrel"/>
    <property type="match status" value="1"/>
</dbReference>
<protein>
    <submittedName>
        <fullName evidence="2">Tat pathway signal protein</fullName>
    </submittedName>
</protein>
<dbReference type="AlphaFoldDB" id="A0A6B0T1B0"/>
<dbReference type="Proteomes" id="UP000466535">
    <property type="component" value="Unassembled WGS sequence"/>
</dbReference>
<dbReference type="InterPro" id="IPR055828">
    <property type="entry name" value="DUF7405"/>
</dbReference>
<feature type="region of interest" description="Disordered" evidence="1">
    <location>
        <begin position="289"/>
        <end position="322"/>
    </location>
</feature>
<evidence type="ECO:0000313" key="3">
    <source>
        <dbReference type="Proteomes" id="UP000466535"/>
    </source>
</evidence>
<gene>
    <name evidence="2" type="ORF">GRX03_09375</name>
</gene>
<dbReference type="EMBL" id="WUUT01000003">
    <property type="protein sequence ID" value="MXR51814.1"/>
    <property type="molecule type" value="Genomic_DNA"/>
</dbReference>
<dbReference type="RefSeq" id="WP_159763942.1">
    <property type="nucleotide sequence ID" value="NZ_WUUT01000003.1"/>
</dbReference>
<reference evidence="2 3" key="1">
    <citation type="submission" date="2019-12" db="EMBL/GenBank/DDBJ databases">
        <title>Isolation and characterization of three novel carbon monoxide-oxidizing members of Halobacteria from salione crusts and soils.</title>
        <authorList>
            <person name="Myers M.R."/>
            <person name="King G.M."/>
        </authorList>
    </citation>
    <scope>NUCLEOTIDE SEQUENCE [LARGE SCALE GENOMIC DNA]</scope>
    <source>
        <strain evidence="2 3">WSH3</strain>
    </source>
</reference>
<dbReference type="Pfam" id="PF24152">
    <property type="entry name" value="DUF7405"/>
    <property type="match status" value="1"/>
</dbReference>
<feature type="region of interest" description="Disordered" evidence="1">
    <location>
        <begin position="34"/>
        <end position="54"/>
    </location>
</feature>
<evidence type="ECO:0000256" key="1">
    <source>
        <dbReference type="SAM" id="MobiDB-lite"/>
    </source>
</evidence>
<sequence>MSPSESVSRREYFKRLVAVGGTAALAACLDAQSEAPDGDTVSVPTGDPSERPQRQHAWNAVLDTDDAGNHRLPNHHVLLAFDLAGEPTAEDAATVESAFRSLESAYGYDTNGLLFTVGYGPSYFRTVGAEAPIPEPTALTSIEDPVFDQFDGLIHLASDQPDVVLEAESALFGEIDRPNGVEMAATLAGIVERTEPRRTGFLGSGLPSERADEVGGVPDEMPADTPAFMGFESGFRSSQAPEDRVTIQSGPYAGGTTTHVETLDMQLRAWFTQEDHWLRVAKTFSPGHAEAGSVGETGEKLGSATGAAAAAEETETDAQTEGIVGHAQKAARARDDDGTAPLLRRDFNTTDRDVPGLHFLAHQRSIDEYARVRRAMAGEDIDGVGQRVNNGLLQYIFVARRGNFLVPPRSERALPAVTA</sequence>
<dbReference type="InterPro" id="IPR011008">
    <property type="entry name" value="Dimeric_a/b-barrel"/>
</dbReference>
<keyword evidence="3" id="KW-1185">Reference proteome</keyword>
<dbReference type="PROSITE" id="PS51318">
    <property type="entry name" value="TAT"/>
    <property type="match status" value="1"/>
</dbReference>
<name>A0A6B0T1B0_9EURY</name>
<evidence type="ECO:0000313" key="2">
    <source>
        <dbReference type="EMBL" id="MXR51814.1"/>
    </source>
</evidence>
<proteinExistence type="predicted"/>
<dbReference type="OrthoDB" id="212084at2157"/>
<organism evidence="2 3">
    <name type="scientific">Halovenus carboxidivorans</name>
    <dbReference type="NCBI Taxonomy" id="2692199"/>
    <lineage>
        <taxon>Archaea</taxon>
        <taxon>Methanobacteriati</taxon>
        <taxon>Methanobacteriota</taxon>
        <taxon>Stenosarchaea group</taxon>
        <taxon>Halobacteria</taxon>
        <taxon>Halobacteriales</taxon>
        <taxon>Haloarculaceae</taxon>
        <taxon>Halovenus</taxon>
    </lineage>
</organism>
<comment type="caution">
    <text evidence="2">The sequence shown here is derived from an EMBL/GenBank/DDBJ whole genome shotgun (WGS) entry which is preliminary data.</text>
</comment>
<dbReference type="InterPro" id="IPR006311">
    <property type="entry name" value="TAT_signal"/>
</dbReference>
<accession>A0A6B0T1B0</accession>